<dbReference type="OrthoDB" id="547680at2759"/>
<evidence type="ECO:0000256" key="1">
    <source>
        <dbReference type="ARBA" id="ARBA00002219"/>
    </source>
</evidence>
<proteinExistence type="inferred from homology"/>
<gene>
    <name evidence="10" type="ORF">AMEX_G21972</name>
</gene>
<evidence type="ECO:0000256" key="3">
    <source>
        <dbReference type="ARBA" id="ARBA00011233"/>
    </source>
</evidence>
<evidence type="ECO:0000256" key="4">
    <source>
        <dbReference type="ARBA" id="ARBA00022723"/>
    </source>
</evidence>
<evidence type="ECO:0000256" key="5">
    <source>
        <dbReference type="ARBA" id="ARBA00022734"/>
    </source>
</evidence>
<sequence>MTLTVLLLLTHLSGAVAAAAKENIAIGAKVVQSSTYDELADAEHAVDGNSDSHYLNGSCSHTNYEKNPWLRVELPSIYNITSVTITNRGDCCGQRIHGAQIRIGSSLNNNGNRNKLVALVGFLQKGATKTYSFKATEGRFVNIFLPGKEKILTLCEVQVFADEESVHLPENIAVGSRAVQSSTFNKLADAEHAIDGNSDSHYFRGSCTHTMHEKDPWWRVELPGVYLVTSVTITNRGDCCGFRIIGAQIRVGNSLKNNGNENKLVATVGNLENGAEKTYNFTAEGRFVNIFLPGENKILTVCEVKVFADEESLQRYENIVPAVKAVQSSTYNELADAEHAVDGNSDSHYLNGSCSHTNYEKDPWLRVELPGVYDVTSVAITNRGDGYGFRINGAQIRIGNSIENNGNDNKLVAVIGPLQDGATRTYRFKATEGRYVNIFLPGEEKILTVCEVKVFADEVTSPESFHLHDYDVLPNVALKGLANQSSIHPYGLLAGFALARNAVDGNRNSDLRKGSCTQTDMESSPWWRVSLQNKSTIFSVALTRQADHCFQCMDGAEIRIGDSLHNDGKDNPLCATVSSTPAGHTEHYTCSSLLEGSHVTVILPGEDRILSLCEVEVFGL</sequence>
<dbReference type="PANTHER" id="PTHR45713">
    <property type="entry name" value="FTP DOMAIN-CONTAINING PROTEIN"/>
    <property type="match status" value="1"/>
</dbReference>
<feature type="signal peptide" evidence="8">
    <location>
        <begin position="1"/>
        <end position="18"/>
    </location>
</feature>
<dbReference type="Pfam" id="PF22633">
    <property type="entry name" value="F5_F8_type_C_2"/>
    <property type="match status" value="4"/>
</dbReference>
<dbReference type="GO" id="GO:0001868">
    <property type="term" value="P:regulation of complement activation, lectin pathway"/>
    <property type="evidence" value="ECO:0007669"/>
    <property type="project" value="UniProtKB-ARBA"/>
</dbReference>
<evidence type="ECO:0000256" key="2">
    <source>
        <dbReference type="ARBA" id="ARBA00010147"/>
    </source>
</evidence>
<evidence type="ECO:0000259" key="9">
    <source>
        <dbReference type="SMART" id="SM00607"/>
    </source>
</evidence>
<name>A0A8T2KWB9_ASTMX</name>
<feature type="domain" description="Fucolectin tachylectin-4 pentraxin-1" evidence="9">
    <location>
        <begin position="316"/>
        <end position="463"/>
    </location>
</feature>
<evidence type="ECO:0000313" key="10">
    <source>
        <dbReference type="EMBL" id="KAG9263830.1"/>
    </source>
</evidence>
<dbReference type="KEGG" id="amex:103033392"/>
<protein>
    <recommendedName>
        <fullName evidence="9">Fucolectin tachylectin-4 pentraxin-1 domain-containing protein</fullName>
    </recommendedName>
</protein>
<keyword evidence="7" id="KW-1015">Disulfide bond</keyword>
<keyword evidence="5" id="KW-0430">Lectin</keyword>
<dbReference type="GO" id="GO:0046872">
    <property type="term" value="F:metal ion binding"/>
    <property type="evidence" value="ECO:0007669"/>
    <property type="project" value="UniProtKB-KW"/>
</dbReference>
<feature type="domain" description="Fucolectin tachylectin-4 pentraxin-1" evidence="9">
    <location>
        <begin position="169"/>
        <end position="314"/>
    </location>
</feature>
<dbReference type="GO" id="GO:0042806">
    <property type="term" value="F:fucose binding"/>
    <property type="evidence" value="ECO:0007669"/>
    <property type="project" value="UniProtKB-ARBA"/>
</dbReference>
<feature type="domain" description="Fucolectin tachylectin-4 pentraxin-1" evidence="9">
    <location>
        <begin position="21"/>
        <end position="167"/>
    </location>
</feature>
<keyword evidence="4" id="KW-0479">Metal-binding</keyword>
<dbReference type="GO" id="GO:0010185">
    <property type="term" value="P:regulation of cellular defense response"/>
    <property type="evidence" value="ECO:0007669"/>
    <property type="project" value="UniProtKB-ARBA"/>
</dbReference>
<dbReference type="SUPFAM" id="SSF49785">
    <property type="entry name" value="Galactose-binding domain-like"/>
    <property type="match status" value="4"/>
</dbReference>
<dbReference type="InterPro" id="IPR006585">
    <property type="entry name" value="FTP1"/>
</dbReference>
<feature type="chain" id="PRO_5035732697" description="Fucolectin tachylectin-4 pentraxin-1 domain-containing protein" evidence="8">
    <location>
        <begin position="19"/>
        <end position="620"/>
    </location>
</feature>
<dbReference type="SMART" id="SM00607">
    <property type="entry name" value="FTP"/>
    <property type="match status" value="4"/>
</dbReference>
<evidence type="ECO:0000256" key="8">
    <source>
        <dbReference type="SAM" id="SignalP"/>
    </source>
</evidence>
<dbReference type="AlphaFoldDB" id="A0A8T2KWB9"/>
<dbReference type="InterPro" id="IPR008979">
    <property type="entry name" value="Galactose-bd-like_sf"/>
</dbReference>
<comment type="similarity">
    <text evidence="2">Belongs to the fucolectin family.</text>
</comment>
<dbReference type="InterPro" id="IPR051941">
    <property type="entry name" value="BG_Antigen-Binding_Lectin"/>
</dbReference>
<dbReference type="EMBL" id="JAICCE010000019">
    <property type="protein sequence ID" value="KAG9263830.1"/>
    <property type="molecule type" value="Genomic_DNA"/>
</dbReference>
<feature type="domain" description="Fucolectin tachylectin-4 pentraxin-1" evidence="9">
    <location>
        <begin position="473"/>
        <end position="619"/>
    </location>
</feature>
<comment type="subunit">
    <text evidence="3">Homotrimer.</text>
</comment>
<accession>A0A8T2KWB9</accession>
<comment type="caution">
    <text evidence="10">The sequence shown here is derived from an EMBL/GenBank/DDBJ whole genome shotgun (WGS) entry which is preliminary data.</text>
</comment>
<evidence type="ECO:0000256" key="6">
    <source>
        <dbReference type="ARBA" id="ARBA00022837"/>
    </source>
</evidence>
<reference evidence="10 11" key="1">
    <citation type="submission" date="2021-07" db="EMBL/GenBank/DDBJ databases">
        <authorList>
            <person name="Imarazene B."/>
            <person name="Zahm M."/>
            <person name="Klopp C."/>
            <person name="Cabau C."/>
            <person name="Beille S."/>
            <person name="Jouanno E."/>
            <person name="Castinel A."/>
            <person name="Lluch J."/>
            <person name="Gil L."/>
            <person name="Kuchtly C."/>
            <person name="Lopez Roques C."/>
            <person name="Donnadieu C."/>
            <person name="Parrinello H."/>
            <person name="Journot L."/>
            <person name="Du K."/>
            <person name="Schartl M."/>
            <person name="Retaux S."/>
            <person name="Guiguen Y."/>
        </authorList>
    </citation>
    <scope>NUCLEOTIDE SEQUENCE [LARGE SCALE GENOMIC DNA]</scope>
    <source>
        <strain evidence="10">Pach_M1</strain>
        <tissue evidence="10">Testis</tissue>
    </source>
</reference>
<keyword evidence="8" id="KW-0732">Signal</keyword>
<organism evidence="10 11">
    <name type="scientific">Astyanax mexicanus</name>
    <name type="common">Blind cave fish</name>
    <name type="synonym">Astyanax fasciatus mexicanus</name>
    <dbReference type="NCBI Taxonomy" id="7994"/>
    <lineage>
        <taxon>Eukaryota</taxon>
        <taxon>Metazoa</taxon>
        <taxon>Chordata</taxon>
        <taxon>Craniata</taxon>
        <taxon>Vertebrata</taxon>
        <taxon>Euteleostomi</taxon>
        <taxon>Actinopterygii</taxon>
        <taxon>Neopterygii</taxon>
        <taxon>Teleostei</taxon>
        <taxon>Ostariophysi</taxon>
        <taxon>Characiformes</taxon>
        <taxon>Characoidei</taxon>
        <taxon>Acestrorhamphidae</taxon>
        <taxon>Acestrorhamphinae</taxon>
        <taxon>Astyanax</taxon>
    </lineage>
</organism>
<comment type="function">
    <text evidence="1">Acts as a defensive agent. Recognizes blood group fucosylated oligosaccharides including A, B, H and Lewis B-type antigens. Does not recognize Lewis A antigen and has low affinity for monovalent haptens.</text>
</comment>
<dbReference type="Gene3D" id="2.60.120.260">
    <property type="entry name" value="Galactose-binding domain-like"/>
    <property type="match status" value="4"/>
</dbReference>
<dbReference type="Proteomes" id="UP000752171">
    <property type="component" value="Unassembled WGS sequence"/>
</dbReference>
<evidence type="ECO:0000313" key="11">
    <source>
        <dbReference type="Proteomes" id="UP000752171"/>
    </source>
</evidence>
<evidence type="ECO:0000256" key="7">
    <source>
        <dbReference type="ARBA" id="ARBA00023157"/>
    </source>
</evidence>
<dbReference type="PANTHER" id="PTHR45713:SF20">
    <property type="entry name" value="FUCOLECTIN TACHYLECTIN-4 PENTRAXIN-1 DOMAIN-CONTAINING PROTEIN"/>
    <property type="match status" value="1"/>
</dbReference>
<keyword evidence="6" id="KW-0106">Calcium</keyword>